<comment type="caution">
    <text evidence="1">The sequence shown here is derived from an EMBL/GenBank/DDBJ whole genome shotgun (WGS) entry which is preliminary data.</text>
</comment>
<dbReference type="EMBL" id="AXCR01000012">
    <property type="protein sequence ID" value="KJR80649.1"/>
    <property type="molecule type" value="Genomic_DNA"/>
</dbReference>
<evidence type="ECO:0000313" key="1">
    <source>
        <dbReference type="EMBL" id="KJR80649.1"/>
    </source>
</evidence>
<dbReference type="Proteomes" id="UP000033710">
    <property type="component" value="Unassembled WGS sequence"/>
</dbReference>
<proteinExistence type="predicted"/>
<gene>
    <name evidence="1" type="ORF">SPSK_10668</name>
</gene>
<dbReference type="KEGG" id="ssck:SPSK_10668"/>
<name>A0A0F2LUY2_SPOSC</name>
<accession>A0A0F2LUY2</accession>
<protein>
    <submittedName>
        <fullName evidence="1">Uncharacterized protein</fullName>
    </submittedName>
</protein>
<dbReference type="AlphaFoldDB" id="A0A0F2LUY2"/>
<reference evidence="1 2" key="1">
    <citation type="journal article" date="2014" name="BMC Genomics">
        <title>Comparative genomics of the major fungal agents of human and animal Sporotrichosis: Sporothrix schenckii and Sporothrix brasiliensis.</title>
        <authorList>
            <person name="Teixeira M.M."/>
            <person name="de Almeida L.G."/>
            <person name="Kubitschek-Barreira P."/>
            <person name="Alves F.L."/>
            <person name="Kioshima E.S."/>
            <person name="Abadio A.K."/>
            <person name="Fernandes L."/>
            <person name="Derengowski L.S."/>
            <person name="Ferreira K.S."/>
            <person name="Souza R.C."/>
            <person name="Ruiz J.C."/>
            <person name="de Andrade N.C."/>
            <person name="Paes H.C."/>
            <person name="Nicola A.M."/>
            <person name="Albuquerque P."/>
            <person name="Gerber A.L."/>
            <person name="Martins V.P."/>
            <person name="Peconick L.D."/>
            <person name="Neto A.V."/>
            <person name="Chaucanez C.B."/>
            <person name="Silva P.A."/>
            <person name="Cunha O.L."/>
            <person name="de Oliveira F.F."/>
            <person name="dos Santos T.C."/>
            <person name="Barros A.L."/>
            <person name="Soares M.A."/>
            <person name="de Oliveira L.M."/>
            <person name="Marini M.M."/>
            <person name="Villalobos-Duno H."/>
            <person name="Cunha M.M."/>
            <person name="de Hoog S."/>
            <person name="da Silveira J.F."/>
            <person name="Henrissat B."/>
            <person name="Nino-Vega G.A."/>
            <person name="Cisalpino P.S."/>
            <person name="Mora-Montes H.M."/>
            <person name="Almeida S.R."/>
            <person name="Stajich J.E."/>
            <person name="Lopes-Bezerra L.M."/>
            <person name="Vasconcelos A.T."/>
            <person name="Felipe M.S."/>
        </authorList>
    </citation>
    <scope>NUCLEOTIDE SEQUENCE [LARGE SCALE GENOMIC DNA]</scope>
    <source>
        <strain evidence="1 2">1099-18</strain>
    </source>
</reference>
<evidence type="ECO:0000313" key="2">
    <source>
        <dbReference type="Proteomes" id="UP000033710"/>
    </source>
</evidence>
<reference evidence="1 2" key="2">
    <citation type="journal article" date="2015" name="Eukaryot. Cell">
        <title>Asexual propagation of a virulent clone complex in a human and feline outbreak of sporotrichosis.</title>
        <authorList>
            <person name="Teixeira Mde M."/>
            <person name="Rodrigues A.M."/>
            <person name="Tsui C.K."/>
            <person name="de Almeida L.G."/>
            <person name="Van Diepeningen A.D."/>
            <person name="van den Ende B.G."/>
            <person name="Fernandes G.F."/>
            <person name="Kano R."/>
            <person name="Hamelin R.C."/>
            <person name="Lopes-Bezerra L.M."/>
            <person name="Vasconcelos A.T."/>
            <person name="de Hoog S."/>
            <person name="de Camargo Z.P."/>
            <person name="Felipe M.S."/>
        </authorList>
    </citation>
    <scope>NUCLEOTIDE SEQUENCE [LARGE SCALE GENOMIC DNA]</scope>
    <source>
        <strain evidence="1 2">1099-18</strain>
    </source>
</reference>
<organism evidence="1 2">
    <name type="scientific">Sporothrix schenckii 1099-18</name>
    <dbReference type="NCBI Taxonomy" id="1397361"/>
    <lineage>
        <taxon>Eukaryota</taxon>
        <taxon>Fungi</taxon>
        <taxon>Dikarya</taxon>
        <taxon>Ascomycota</taxon>
        <taxon>Pezizomycotina</taxon>
        <taxon>Sordariomycetes</taxon>
        <taxon>Sordariomycetidae</taxon>
        <taxon>Ophiostomatales</taxon>
        <taxon>Ophiostomataceae</taxon>
        <taxon>Sporothrix</taxon>
    </lineage>
</organism>
<sequence>MAFRKMDDRRQMLRNEAVHAALQIRPSRSRAASTFLLARAFLLSGTVWVRLPPVLVAPAKAGTKPNTASSLLEITTSYGLGQDGPQRRPLAHSFALKHI</sequence>
<dbReference type="GeneID" id="27672267"/>
<dbReference type="VEuPathDB" id="FungiDB:SPSK_10668"/>
<dbReference type="RefSeq" id="XP_016583325.1">
    <property type="nucleotide sequence ID" value="XM_016736990.1"/>
</dbReference>